<dbReference type="NCBIfam" id="TIGR01411">
    <property type="entry name" value="tatAE"/>
    <property type="match status" value="1"/>
</dbReference>
<dbReference type="Gene3D" id="1.20.5.3310">
    <property type="match status" value="1"/>
</dbReference>
<comment type="subunit">
    <text evidence="9">Forms a complex with TatC.</text>
</comment>
<evidence type="ECO:0000256" key="6">
    <source>
        <dbReference type="ARBA" id="ARBA00022989"/>
    </source>
</evidence>
<keyword evidence="4 9" id="KW-0812">Transmembrane</keyword>
<comment type="similarity">
    <text evidence="9">Belongs to the TatA/E family.</text>
</comment>
<keyword evidence="5 9" id="KW-0653">Protein transport</keyword>
<evidence type="ECO:0000256" key="4">
    <source>
        <dbReference type="ARBA" id="ARBA00022692"/>
    </source>
</evidence>
<keyword evidence="8 9" id="KW-0472">Membrane</keyword>
<dbReference type="HAMAP" id="MF_00236">
    <property type="entry name" value="TatA_E"/>
    <property type="match status" value="1"/>
</dbReference>
<sequence length="73" mass="8167">MIYINMLFGLPGGSEMLLIAFVVLLMFGGKKLPELMKGLGKGIREFNNAKANIESEVKESMKEIDDKEMKSNK</sequence>
<dbReference type="InterPro" id="IPR003369">
    <property type="entry name" value="TatA/B/E"/>
</dbReference>
<keyword evidence="6 9" id="KW-1133">Transmembrane helix</keyword>
<dbReference type="PANTHER" id="PTHR42982">
    <property type="entry name" value="SEC-INDEPENDENT PROTEIN TRANSLOCASE PROTEIN TATA"/>
    <property type="match status" value="1"/>
</dbReference>
<dbReference type="AlphaFoldDB" id="F4MLZ9"/>
<reference evidence="11" key="1">
    <citation type="submission" date="2010-05" db="EMBL/GenBank/DDBJ databases">
        <authorList>
            <person name="Genoscope - CEA"/>
        </authorList>
    </citation>
    <scope>NUCLEOTIDE SEQUENCE</scope>
</reference>
<comment type="subcellular location">
    <subcellularLocation>
        <location evidence="1 9">Cell membrane</location>
        <topology evidence="1 9">Single-pass membrane protein</topology>
    </subcellularLocation>
</comment>
<evidence type="ECO:0000256" key="9">
    <source>
        <dbReference type="HAMAP-Rule" id="MF_00236"/>
    </source>
</evidence>
<feature type="coiled-coil region" evidence="10">
    <location>
        <begin position="43"/>
        <end position="70"/>
    </location>
</feature>
<proteinExistence type="inferred from homology"/>
<feature type="transmembrane region" description="Helical" evidence="9">
    <location>
        <begin position="6"/>
        <end position="27"/>
    </location>
</feature>
<evidence type="ECO:0000256" key="7">
    <source>
        <dbReference type="ARBA" id="ARBA00023010"/>
    </source>
</evidence>
<organism evidence="11">
    <name type="scientific">uncultured Sphingobacteriia bacterium</name>
    <dbReference type="NCBI Taxonomy" id="246143"/>
    <lineage>
        <taxon>Bacteria</taxon>
        <taxon>Pseudomonadati</taxon>
        <taxon>Bacteroidota</taxon>
        <taxon>Sphingobacteriia</taxon>
        <taxon>environmental samples</taxon>
    </lineage>
</organism>
<dbReference type="PANTHER" id="PTHR42982:SF1">
    <property type="entry name" value="SEC-INDEPENDENT PROTEIN TRANSLOCASE PROTEIN TATA"/>
    <property type="match status" value="1"/>
</dbReference>
<comment type="function">
    <text evidence="9">Part of the twin-arginine translocation (Tat) system that transports large folded proteins containing a characteristic twin-arginine motif in their signal peptide across membranes. TatA could form the protein-conducting channel of the Tat system.</text>
</comment>
<dbReference type="Pfam" id="PF02416">
    <property type="entry name" value="TatA_B_E"/>
    <property type="match status" value="1"/>
</dbReference>
<name>F4MLZ9_9BACT</name>
<evidence type="ECO:0000256" key="8">
    <source>
        <dbReference type="ARBA" id="ARBA00023136"/>
    </source>
</evidence>
<dbReference type="EMBL" id="FQ032810">
    <property type="protein sequence ID" value="CBL87174.1"/>
    <property type="molecule type" value="Genomic_DNA"/>
</dbReference>
<protein>
    <recommendedName>
        <fullName evidence="9">Sec-independent protein translocase protein TatA</fullName>
    </recommendedName>
</protein>
<evidence type="ECO:0000256" key="5">
    <source>
        <dbReference type="ARBA" id="ARBA00022927"/>
    </source>
</evidence>
<evidence type="ECO:0000256" key="3">
    <source>
        <dbReference type="ARBA" id="ARBA00022475"/>
    </source>
</evidence>
<evidence type="ECO:0000256" key="2">
    <source>
        <dbReference type="ARBA" id="ARBA00022448"/>
    </source>
</evidence>
<dbReference type="GO" id="GO:0033281">
    <property type="term" value="C:TAT protein transport complex"/>
    <property type="evidence" value="ECO:0007669"/>
    <property type="project" value="UniProtKB-UniRule"/>
</dbReference>
<evidence type="ECO:0000313" key="11">
    <source>
        <dbReference type="EMBL" id="CBL87174.1"/>
    </source>
</evidence>
<dbReference type="InterPro" id="IPR006312">
    <property type="entry name" value="TatA/E"/>
</dbReference>
<evidence type="ECO:0000256" key="10">
    <source>
        <dbReference type="SAM" id="Coils"/>
    </source>
</evidence>
<keyword evidence="10" id="KW-0175">Coiled coil</keyword>
<dbReference type="GO" id="GO:0043953">
    <property type="term" value="P:protein transport by the Tat complex"/>
    <property type="evidence" value="ECO:0007669"/>
    <property type="project" value="UniProtKB-UniRule"/>
</dbReference>
<gene>
    <name evidence="9" type="primary">tatA</name>
    <name evidence="11" type="ORF">S3_858_0025</name>
    <name evidence="12" type="ORF">S3_893_0022</name>
</gene>
<dbReference type="GO" id="GO:0008320">
    <property type="term" value="F:protein transmembrane transporter activity"/>
    <property type="evidence" value="ECO:0007669"/>
    <property type="project" value="UniProtKB-UniRule"/>
</dbReference>
<keyword evidence="3 9" id="KW-1003">Cell membrane</keyword>
<keyword evidence="7 9" id="KW-0811">Translocation</keyword>
<evidence type="ECO:0000313" key="12">
    <source>
        <dbReference type="EMBL" id="CBL87258.1"/>
    </source>
</evidence>
<keyword evidence="2 9" id="KW-0813">Transport</keyword>
<accession>F4MLZ9</accession>
<reference evidence="11" key="2">
    <citation type="journal article" date="2012" name="Environ. Microbiol.">
        <title>Genomic content of uncultured Bacteroidetes from contrasting oceanic provinces in the North Atlantic Ocean.</title>
        <authorList>
            <person name="Gomez-Pereira P.R."/>
            <person name="Schuler M."/>
            <person name="Fuchs B.M."/>
            <person name="Bennke C."/>
            <person name="Teeling H."/>
            <person name="Waldmann J."/>
            <person name="Richter M."/>
            <person name="Barbe V."/>
            <person name="Bataille E."/>
            <person name="Glockner F.O."/>
            <person name="Amann R."/>
        </authorList>
    </citation>
    <scope>NUCLEOTIDE SEQUENCE</scope>
</reference>
<evidence type="ECO:0000256" key="1">
    <source>
        <dbReference type="ARBA" id="ARBA00004162"/>
    </source>
</evidence>
<dbReference type="EMBL" id="FQ032814">
    <property type="protein sequence ID" value="CBL87258.1"/>
    <property type="molecule type" value="Genomic_DNA"/>
</dbReference>